<protein>
    <submittedName>
        <fullName evidence="1">Uncharacterized protein</fullName>
    </submittedName>
</protein>
<sequence length="89" mass="10249">MQQQQPQCVASIAAIASNQTQFQELSRYELNFFVQTLFLRRKLVQTTNIIMANWSRMMWQSVLNRAIRMLASGPFGSHFFSATATVCRT</sequence>
<accession>A0AAD5R675</accession>
<keyword evidence="2" id="KW-1185">Reference proteome</keyword>
<evidence type="ECO:0000313" key="1">
    <source>
        <dbReference type="EMBL" id="KAJ1370245.1"/>
    </source>
</evidence>
<dbReference type="AlphaFoldDB" id="A0AAD5R675"/>
<name>A0AAD5R675_PARTN</name>
<evidence type="ECO:0000313" key="2">
    <source>
        <dbReference type="Proteomes" id="UP001196413"/>
    </source>
</evidence>
<proteinExistence type="predicted"/>
<organism evidence="1 2">
    <name type="scientific">Parelaphostrongylus tenuis</name>
    <name type="common">Meningeal worm</name>
    <dbReference type="NCBI Taxonomy" id="148309"/>
    <lineage>
        <taxon>Eukaryota</taxon>
        <taxon>Metazoa</taxon>
        <taxon>Ecdysozoa</taxon>
        <taxon>Nematoda</taxon>
        <taxon>Chromadorea</taxon>
        <taxon>Rhabditida</taxon>
        <taxon>Rhabditina</taxon>
        <taxon>Rhabditomorpha</taxon>
        <taxon>Strongyloidea</taxon>
        <taxon>Metastrongylidae</taxon>
        <taxon>Parelaphostrongylus</taxon>
    </lineage>
</organism>
<reference evidence="1" key="1">
    <citation type="submission" date="2021-06" db="EMBL/GenBank/DDBJ databases">
        <title>Parelaphostrongylus tenuis whole genome reference sequence.</title>
        <authorList>
            <person name="Garwood T.J."/>
            <person name="Larsen P.A."/>
            <person name="Fountain-Jones N.M."/>
            <person name="Garbe J.R."/>
            <person name="Macchietto M.G."/>
            <person name="Kania S.A."/>
            <person name="Gerhold R.W."/>
            <person name="Richards J.E."/>
            <person name="Wolf T.M."/>
        </authorList>
    </citation>
    <scope>NUCLEOTIDE SEQUENCE</scope>
    <source>
        <strain evidence="1">MNPRO001-30</strain>
        <tissue evidence="1">Meninges</tissue>
    </source>
</reference>
<dbReference type="Proteomes" id="UP001196413">
    <property type="component" value="Unassembled WGS sequence"/>
</dbReference>
<dbReference type="EMBL" id="JAHQIW010006757">
    <property type="protein sequence ID" value="KAJ1370245.1"/>
    <property type="molecule type" value="Genomic_DNA"/>
</dbReference>
<comment type="caution">
    <text evidence="1">The sequence shown here is derived from an EMBL/GenBank/DDBJ whole genome shotgun (WGS) entry which is preliminary data.</text>
</comment>
<gene>
    <name evidence="1" type="ORF">KIN20_031935</name>
</gene>